<evidence type="ECO:0008006" key="6">
    <source>
        <dbReference type="Google" id="ProtNLM"/>
    </source>
</evidence>
<protein>
    <recommendedName>
        <fullName evidence="6">LGFP repeat-containing protein</fullName>
    </recommendedName>
</protein>
<feature type="chain" id="PRO_5045029786" description="LGFP repeat-containing protein" evidence="2">
    <location>
        <begin position="29"/>
        <end position="434"/>
    </location>
</feature>
<reference evidence="4" key="1">
    <citation type="journal article" date="2014" name="Int. J. Syst. Evol. Microbiol.">
        <title>Complete genome of a new Firmicutes species belonging to the dominant human colonic microbiota ('Ruminococcus bicirculans') reveals two chromosomes and a selective capacity to utilize plant glucans.</title>
        <authorList>
            <consortium name="NISC Comparative Sequencing Program"/>
            <person name="Wegmann U."/>
            <person name="Louis P."/>
            <person name="Goesmann A."/>
            <person name="Henrissat B."/>
            <person name="Duncan S.H."/>
            <person name="Flint H.J."/>
        </authorList>
    </citation>
    <scope>NUCLEOTIDE SEQUENCE</scope>
    <source>
        <strain evidence="4">JCM 9687</strain>
    </source>
</reference>
<feature type="compositionally biased region" description="Low complexity" evidence="1">
    <location>
        <begin position="71"/>
        <end position="82"/>
    </location>
</feature>
<evidence type="ECO:0000313" key="4">
    <source>
        <dbReference type="EMBL" id="GAA3364114.1"/>
    </source>
</evidence>
<keyword evidence="5" id="KW-1185">Reference proteome</keyword>
<dbReference type="Pfam" id="PF08310">
    <property type="entry name" value="LGFP"/>
    <property type="match status" value="5"/>
</dbReference>
<feature type="compositionally biased region" description="Basic and acidic residues" evidence="1">
    <location>
        <begin position="83"/>
        <end position="92"/>
    </location>
</feature>
<evidence type="ECO:0000256" key="1">
    <source>
        <dbReference type="SAM" id="MobiDB-lite"/>
    </source>
</evidence>
<feature type="region of interest" description="Disordered" evidence="1">
    <location>
        <begin position="54"/>
        <end position="96"/>
    </location>
</feature>
<evidence type="ECO:0000313" key="3">
    <source>
        <dbReference type="EMBL" id="GAA3352152.1"/>
    </source>
</evidence>
<keyword evidence="2" id="KW-0732">Signal</keyword>
<accession>A0ABP6RZH9</accession>
<sequence>MTVTELAGAAVSAAALCVLTVLPGAAHAEAQPISGLLGGPSTTQTSAERTIELPLLGDPTERTGPPPTGPAPSTSGTPATAPVHDEPTRPGDGEIGARYSALPRAVKDAIGNPLGDEEVEHDSLRWREYEHARFYWTPDTGVHIVFGGILDRFVALGAHDVVGVPTTDELTDDAGARYTEFVSLDGKETASAIYFTSATGAHLLRAPILEKWTENGGGAALGHPTTDTTTTPDELGAYNHFSRPGGASIYLTRDNEAHVVLGAIRDKWAESGWEAGPLGYPTTDEITAADGRGKYARFDGDGEFAAGIAWSPQTGAHSVRGAIIDKYLQFSGPNGLLGYPTTDELTAPDGRGKYAHFTGGDTGAASIYWSPQTAAVEVYGGIRARWSALGWERSYLGYPVRGEHDVPWGRSTEFELGYVDWHRDGGRVADFPKR</sequence>
<evidence type="ECO:0000313" key="5">
    <source>
        <dbReference type="Proteomes" id="UP001500483"/>
    </source>
</evidence>
<dbReference type="Proteomes" id="UP001500483">
    <property type="component" value="Unassembled WGS sequence"/>
</dbReference>
<reference evidence="4" key="3">
    <citation type="submission" date="2023-12" db="EMBL/GenBank/DDBJ databases">
        <authorList>
            <person name="Sun Q."/>
            <person name="Inoue M."/>
        </authorList>
    </citation>
    <scope>NUCLEOTIDE SEQUENCE</scope>
    <source>
        <strain evidence="4">JCM 9687</strain>
    </source>
</reference>
<dbReference type="RefSeq" id="WP_344923682.1">
    <property type="nucleotide sequence ID" value="NZ_BAAAYK010000001.1"/>
</dbReference>
<comment type="caution">
    <text evidence="4">The sequence shown here is derived from an EMBL/GenBank/DDBJ whole genome shotgun (WGS) entry which is preliminary data.</text>
</comment>
<proteinExistence type="predicted"/>
<reference evidence="5" key="2">
    <citation type="journal article" date="2019" name="Int. J. Syst. Evol. Microbiol.">
        <title>The Global Catalogue of Microorganisms (GCM) 10K type strain sequencing project: providing services to taxonomists for standard genome sequencing and annotation.</title>
        <authorList>
            <consortium name="The Broad Institute Genomics Platform"/>
            <consortium name="The Broad Institute Genome Sequencing Center for Infectious Disease"/>
            <person name="Wu L."/>
            <person name="Ma J."/>
        </authorList>
    </citation>
    <scope>NUCLEOTIDE SEQUENCE [LARGE SCALE GENOMIC DNA]</scope>
    <source>
        <strain evidence="5">JCM 9687</strain>
    </source>
</reference>
<organism evidence="4 5">
    <name type="scientific">Saccharopolyspora gregorii</name>
    <dbReference type="NCBI Taxonomy" id="33914"/>
    <lineage>
        <taxon>Bacteria</taxon>
        <taxon>Bacillati</taxon>
        <taxon>Actinomycetota</taxon>
        <taxon>Actinomycetes</taxon>
        <taxon>Pseudonocardiales</taxon>
        <taxon>Pseudonocardiaceae</taxon>
        <taxon>Saccharopolyspora</taxon>
    </lineage>
</organism>
<dbReference type="EMBL" id="BAAAYK010000038">
    <property type="protein sequence ID" value="GAA3364114.1"/>
    <property type="molecule type" value="Genomic_DNA"/>
</dbReference>
<feature type="signal peptide" evidence="2">
    <location>
        <begin position="1"/>
        <end position="28"/>
    </location>
</feature>
<gene>
    <name evidence="3" type="ORF">GCM10020366_00630</name>
    <name evidence="4" type="ORF">GCM10020366_58700</name>
</gene>
<evidence type="ECO:0000256" key="2">
    <source>
        <dbReference type="SAM" id="SignalP"/>
    </source>
</evidence>
<dbReference type="EMBL" id="BAAAYK010000001">
    <property type="protein sequence ID" value="GAA3352152.1"/>
    <property type="molecule type" value="Genomic_DNA"/>
</dbReference>
<name>A0ABP6RZH9_9PSEU</name>
<dbReference type="InterPro" id="IPR013207">
    <property type="entry name" value="LGFP"/>
</dbReference>